<feature type="transmembrane region" description="Helical" evidence="1">
    <location>
        <begin position="6"/>
        <end position="25"/>
    </location>
</feature>
<keyword evidence="1" id="KW-1133">Transmembrane helix</keyword>
<evidence type="ECO:0000313" key="2">
    <source>
        <dbReference type="EMBL" id="NMD86289.1"/>
    </source>
</evidence>
<name>A0A848AYG5_9BACT</name>
<dbReference type="Proteomes" id="UP000576225">
    <property type="component" value="Unassembled WGS sequence"/>
</dbReference>
<comment type="caution">
    <text evidence="2">The sequence shown here is derived from an EMBL/GenBank/DDBJ whole genome shotgun (WGS) entry which is preliminary data.</text>
</comment>
<reference evidence="2 3" key="1">
    <citation type="submission" date="2020-04" db="EMBL/GenBank/DDBJ databases">
        <authorList>
            <person name="Hitch T.C.A."/>
            <person name="Wylensek D."/>
            <person name="Clavel T."/>
        </authorList>
    </citation>
    <scope>NUCLEOTIDE SEQUENCE [LARGE SCALE GENOMIC DNA]</scope>
    <source>
        <strain evidence="2 3">COR2-253-APC-1A</strain>
    </source>
</reference>
<dbReference type="RefSeq" id="WP_168962083.1">
    <property type="nucleotide sequence ID" value="NZ_JABAEW010000009.1"/>
</dbReference>
<dbReference type="AlphaFoldDB" id="A0A848AYG5"/>
<sequence>MIDILLTVAVTAILTGGGTVLMFHMKVHRREEIMRELTVFRERVNALRTAFQTANRYKFKADNVIAEVNRLDLDAQTLFEAMRWPWVSAAKRQHIRQAYTAFKVTFDAAEWADLREAEPNNLCKSRELAELLSALLRQLF</sequence>
<dbReference type="EMBL" id="JABAEW010000009">
    <property type="protein sequence ID" value="NMD86289.1"/>
    <property type="molecule type" value="Genomic_DNA"/>
</dbReference>
<keyword evidence="1" id="KW-0812">Transmembrane</keyword>
<accession>A0A848AYG5</accession>
<evidence type="ECO:0000256" key="1">
    <source>
        <dbReference type="SAM" id="Phobius"/>
    </source>
</evidence>
<gene>
    <name evidence="2" type="ORF">HF882_06790</name>
</gene>
<keyword evidence="1" id="KW-0472">Membrane</keyword>
<proteinExistence type="predicted"/>
<protein>
    <submittedName>
        <fullName evidence="2">Uncharacterized protein</fullName>
    </submittedName>
</protein>
<evidence type="ECO:0000313" key="3">
    <source>
        <dbReference type="Proteomes" id="UP000576225"/>
    </source>
</evidence>
<organism evidence="2 3">
    <name type="scientific">Victivallis vadensis</name>
    <dbReference type="NCBI Taxonomy" id="172901"/>
    <lineage>
        <taxon>Bacteria</taxon>
        <taxon>Pseudomonadati</taxon>
        <taxon>Lentisphaerota</taxon>
        <taxon>Lentisphaeria</taxon>
        <taxon>Victivallales</taxon>
        <taxon>Victivallaceae</taxon>
        <taxon>Victivallis</taxon>
    </lineage>
</organism>